<organism evidence="1 2">
    <name type="scientific">Lipomyces orientalis</name>
    <dbReference type="NCBI Taxonomy" id="1233043"/>
    <lineage>
        <taxon>Eukaryota</taxon>
        <taxon>Fungi</taxon>
        <taxon>Dikarya</taxon>
        <taxon>Ascomycota</taxon>
        <taxon>Saccharomycotina</taxon>
        <taxon>Lipomycetes</taxon>
        <taxon>Lipomycetales</taxon>
        <taxon>Lipomycetaceae</taxon>
        <taxon>Lipomyces</taxon>
    </lineage>
</organism>
<reference evidence="2" key="1">
    <citation type="journal article" date="2024" name="Front. Bioeng. Biotechnol.">
        <title>Genome-scale model development and genomic sequencing of the oleaginous clade Lipomyces.</title>
        <authorList>
            <person name="Czajka J.J."/>
            <person name="Han Y."/>
            <person name="Kim J."/>
            <person name="Mondo S.J."/>
            <person name="Hofstad B.A."/>
            <person name="Robles A."/>
            <person name="Haridas S."/>
            <person name="Riley R."/>
            <person name="LaButti K."/>
            <person name="Pangilinan J."/>
            <person name="Andreopoulos W."/>
            <person name="Lipzen A."/>
            <person name="Yan J."/>
            <person name="Wang M."/>
            <person name="Ng V."/>
            <person name="Grigoriev I.V."/>
            <person name="Spatafora J.W."/>
            <person name="Magnuson J.K."/>
            <person name="Baker S.E."/>
            <person name="Pomraning K.R."/>
        </authorList>
    </citation>
    <scope>NUCLEOTIDE SEQUENCE [LARGE SCALE GENOMIC DNA]</scope>
    <source>
        <strain evidence="2">CBS 10300</strain>
    </source>
</reference>
<name>A0ACC3TZ49_9ASCO</name>
<evidence type="ECO:0000313" key="2">
    <source>
        <dbReference type="Proteomes" id="UP001489719"/>
    </source>
</evidence>
<proteinExistence type="predicted"/>
<dbReference type="EMBL" id="MU970037">
    <property type="protein sequence ID" value="KAK9325962.1"/>
    <property type="molecule type" value="Genomic_DNA"/>
</dbReference>
<feature type="non-terminal residue" evidence="1">
    <location>
        <position position="1"/>
    </location>
</feature>
<accession>A0ACC3TZ49</accession>
<comment type="caution">
    <text evidence="1">The sequence shown here is derived from an EMBL/GenBank/DDBJ whole genome shotgun (WGS) entry which is preliminary data.</text>
</comment>
<keyword evidence="2" id="KW-1185">Reference proteome</keyword>
<gene>
    <name evidence="1" type="ORF">V1517DRAFT_313152</name>
</gene>
<sequence length="102" mass="11688">LSTKGLPVTTTFAYQCLCGFSTGRLLTGYSPDGEAIELVKNDIGHIYRLCHWLDELHSKYSRWRMKKAAGKLRRRIQNLVSDMHCRIAQIHIHPCHPTKLPS</sequence>
<evidence type="ECO:0000313" key="1">
    <source>
        <dbReference type="EMBL" id="KAK9325962.1"/>
    </source>
</evidence>
<protein>
    <submittedName>
        <fullName evidence="1">Uncharacterized protein</fullName>
    </submittedName>
</protein>
<dbReference type="Proteomes" id="UP001489719">
    <property type="component" value="Unassembled WGS sequence"/>
</dbReference>